<dbReference type="SMART" id="SM00827">
    <property type="entry name" value="PKS_AT"/>
    <property type="match status" value="1"/>
</dbReference>
<dbReference type="Pfam" id="PF08659">
    <property type="entry name" value="KR"/>
    <property type="match status" value="1"/>
</dbReference>
<dbReference type="InterPro" id="IPR018201">
    <property type="entry name" value="Ketoacyl_synth_AS"/>
</dbReference>
<dbReference type="PROSITE" id="PS00606">
    <property type="entry name" value="KS3_1"/>
    <property type="match status" value="1"/>
</dbReference>
<dbReference type="Gene3D" id="3.40.50.1820">
    <property type="entry name" value="alpha/beta hydrolase"/>
    <property type="match status" value="1"/>
</dbReference>
<evidence type="ECO:0000256" key="4">
    <source>
        <dbReference type="ARBA" id="ARBA00022832"/>
    </source>
</evidence>
<evidence type="ECO:0000256" key="2">
    <source>
        <dbReference type="ARBA" id="ARBA00022553"/>
    </source>
</evidence>
<dbReference type="CDD" id="cd00833">
    <property type="entry name" value="PKS"/>
    <property type="match status" value="1"/>
</dbReference>
<dbReference type="GO" id="GO:0004312">
    <property type="term" value="F:fatty acid synthase activity"/>
    <property type="evidence" value="ECO:0007669"/>
    <property type="project" value="TreeGrafter"/>
</dbReference>
<sequence length="1507" mass="161935">MIRMSDTQPARNEGIAIIGMAGRFPGAPDLDTFWKNLLHGVEARTVLTDEELEAAGVARELRAQPHYVRSGFFLDGVELFDAGFFGLTPREAELLDPQQRFFLECAWEALERAGYAGSQEEVSIGVFAGASASSYLLSNLLSRPELVRTVGAQALTLANDKDYLATRASYLLDLKGPSLTVQTACSTSLVAVHLACQALLNGELDMALAGGVSIPVPHRVGYLHQPGSIASPDGHCRAFDAEAQGTVAGSGVGLVVLKPLERAIEDGDTVLAVIRASALNNDGATKVGFTAPSVEGQAAVIHEALAMSGLTPADIQYVEAHGTGTALGDPIEISALNQAFENRPASAGACALGSLKPNIGHLDAAAGVAGLMKTVLALQHGKLPPSLHFKQPSPMADFGRGPFQVVTEARDWTPDNAPRRAGVSSFGMGGTNAHVVLEQAPEAERTEDARPWHVLMLSARTEQALDAATDNLAAWMDRHPDVALADVAYTLHAGRRRFEHRRILVCQDAEDAHQGLTSRDARRLLTLPSEGADSPVVFLFPGQGAQHASMGQGLYASEPVFRKHVDRCCELLRPHLGLDLRDVLHPAEGGQEQAQERLRDTALAQPALFVTSYALAHLWMSLGVRPRAMLGHSVGEYVAACLADVMSLEDALALVAARGKLMQSLPGGAMLSVALGEQALRPLLGDGLSLAAINAPSLCVASGPVPEVEALEARLRERGVEHRRLHTSHAFHSSMMAPILDAFEARVRQTRLSPPKLPYLSNVTGAWVTAEQAQDPRYWVEHLRKPVRFADALGALLQEPERVFLEVGPGQTLTLLARQAGPLAVGRVMLTSMRRPQDTAPDAAVLLETAGRLWMAGARLKPEKLHGSTRRVPLPTYPFQRQRYWIDAGAAASTIPEPRDVAARKDVADWFYRPVWKRALPPTAPVKAEPGQWLVLLDDSDLGARLAAHLVNQDESVVTVMPGGAFHRQGERHYTLDVRQPEHCAALLSALQADGGIPRRIVQVSGLGRDTDALAGFHGLLFLARALLSHGGAGPFELNVLTRGAQDVTGGEPLDPGRATVLGACKVLPQEEPSLRCRVIDVVPPEAGGPEEERLVARLADELRAPVDGMAVAYRSGQRWQESFEPVRLPAPTGRPALLRERGVYLITGGLGRIGLAQAEALFQQARARLVLVGRTAMPERATWEDYVRAHDTQDGLRQTLERLMALEQRGAEVMLVRADVAKREELEAAIVGARARFGELHGVIHSAGSVGGQTFLLAREATPARCEEQFQAKVHGTWALHDAVRDLPLDFVLLQSSLSSVLGGLGFSAYAAANAFLDAFAAARSRTGGTPWLSVNWPGWHAGEEPPAEHAVSFSEGLESFLRLLDAPTCARWAVSTTDLSVQAARWLQAAALPAPTKVGARHPRPALATRYVAPRDDVEQALATCWEELLGIESPGVEDDFFELGGHSLLGTQVLSRVRELYRVDLSLRGLFESPTIAALALSIVKHKAAAADAQTLEALLAELE</sequence>
<dbReference type="InterPro" id="IPR014031">
    <property type="entry name" value="Ketoacyl_synth_C"/>
</dbReference>
<dbReference type="InterPro" id="IPR013968">
    <property type="entry name" value="PKS_KR"/>
</dbReference>
<dbReference type="InterPro" id="IPR057326">
    <property type="entry name" value="KR_dom"/>
</dbReference>
<feature type="domain" description="Carrier" evidence="7">
    <location>
        <begin position="1415"/>
        <end position="1490"/>
    </location>
</feature>
<dbReference type="SUPFAM" id="SSF52151">
    <property type="entry name" value="FabD/lysophospholipase-like"/>
    <property type="match status" value="1"/>
</dbReference>
<dbReference type="OrthoDB" id="7617297at2"/>
<dbReference type="PANTHER" id="PTHR43775">
    <property type="entry name" value="FATTY ACID SYNTHASE"/>
    <property type="match status" value="1"/>
</dbReference>
<dbReference type="InterPro" id="IPR014043">
    <property type="entry name" value="Acyl_transferase_dom"/>
</dbReference>
<dbReference type="Pfam" id="PF00109">
    <property type="entry name" value="ketoacyl-synt"/>
    <property type="match status" value="1"/>
</dbReference>
<dbReference type="GO" id="GO:0044550">
    <property type="term" value="P:secondary metabolite biosynthetic process"/>
    <property type="evidence" value="ECO:0007669"/>
    <property type="project" value="UniProtKB-ARBA"/>
</dbReference>
<comment type="caution">
    <text evidence="9">The sequence shown here is derived from an EMBL/GenBank/DDBJ whole genome shotgun (WGS) entry which is preliminary data.</text>
</comment>
<evidence type="ECO:0000313" key="10">
    <source>
        <dbReference type="Proteomes" id="UP000268313"/>
    </source>
</evidence>
<proteinExistence type="predicted"/>
<dbReference type="InterPro" id="IPR016039">
    <property type="entry name" value="Thiolase-like"/>
</dbReference>
<evidence type="ECO:0000256" key="5">
    <source>
        <dbReference type="ARBA" id="ARBA00023098"/>
    </source>
</evidence>
<accession>A0A3A8KYL1</accession>
<dbReference type="PANTHER" id="PTHR43775:SF51">
    <property type="entry name" value="INACTIVE PHENOLPHTHIOCEROL SYNTHESIS POLYKETIDE SYNTHASE TYPE I PKS1-RELATED"/>
    <property type="match status" value="1"/>
</dbReference>
<dbReference type="InterPro" id="IPR020806">
    <property type="entry name" value="PKS_PP-bd"/>
</dbReference>
<dbReference type="SMART" id="SM00823">
    <property type="entry name" value="PKS_PP"/>
    <property type="match status" value="1"/>
</dbReference>
<dbReference type="Gene3D" id="3.30.70.250">
    <property type="entry name" value="Malonyl-CoA ACP transacylase, ACP-binding"/>
    <property type="match status" value="1"/>
</dbReference>
<dbReference type="PROSITE" id="PS52004">
    <property type="entry name" value="KS3_2"/>
    <property type="match status" value="1"/>
</dbReference>
<dbReference type="Proteomes" id="UP000268313">
    <property type="component" value="Unassembled WGS sequence"/>
</dbReference>
<dbReference type="SUPFAM" id="SSF51735">
    <property type="entry name" value="NAD(P)-binding Rossmann-fold domains"/>
    <property type="match status" value="2"/>
</dbReference>
<dbReference type="Pfam" id="PF00550">
    <property type="entry name" value="PP-binding"/>
    <property type="match status" value="1"/>
</dbReference>
<dbReference type="SUPFAM" id="SSF55048">
    <property type="entry name" value="Probable ACP-binding domain of malonyl-CoA ACP transacylase"/>
    <property type="match status" value="1"/>
</dbReference>
<evidence type="ECO:0000313" key="9">
    <source>
        <dbReference type="EMBL" id="RKH07402.1"/>
    </source>
</evidence>
<reference evidence="10" key="1">
    <citation type="submission" date="2018-09" db="EMBL/GenBank/DDBJ databases">
        <authorList>
            <person name="Livingstone P.G."/>
            <person name="Whitworth D.E."/>
        </authorList>
    </citation>
    <scope>NUCLEOTIDE SEQUENCE [LARGE SCALE GENOMIC DNA]</scope>
    <source>
        <strain evidence="10">CA043D</strain>
    </source>
</reference>
<dbReference type="Pfam" id="PF21394">
    <property type="entry name" value="Beta-ketacyl_N"/>
    <property type="match status" value="1"/>
</dbReference>
<dbReference type="EMBL" id="RAWE01000004">
    <property type="protein sequence ID" value="RKH07402.1"/>
    <property type="molecule type" value="Genomic_DNA"/>
</dbReference>
<dbReference type="SMART" id="SM00825">
    <property type="entry name" value="PKS_KS"/>
    <property type="match status" value="1"/>
</dbReference>
<protein>
    <submittedName>
        <fullName evidence="9">SDR family NAD(P)-dependent oxidoreductase</fullName>
    </submittedName>
</protein>
<organism evidence="9 10">
    <name type="scientific">Corallococcus carmarthensis</name>
    <dbReference type="NCBI Taxonomy" id="2316728"/>
    <lineage>
        <taxon>Bacteria</taxon>
        <taxon>Pseudomonadati</taxon>
        <taxon>Myxococcota</taxon>
        <taxon>Myxococcia</taxon>
        <taxon>Myxococcales</taxon>
        <taxon>Cystobacterineae</taxon>
        <taxon>Myxococcaceae</taxon>
        <taxon>Corallococcus</taxon>
    </lineage>
</organism>
<dbReference type="FunFam" id="3.40.47.10:FF:000042">
    <property type="entry name" value="Polyketide synthase Pks13"/>
    <property type="match status" value="1"/>
</dbReference>
<dbReference type="GO" id="GO:0006633">
    <property type="term" value="P:fatty acid biosynthetic process"/>
    <property type="evidence" value="ECO:0007669"/>
    <property type="project" value="InterPro"/>
</dbReference>
<feature type="domain" description="Ketosynthase family 3 (KS3)" evidence="8">
    <location>
        <begin position="12"/>
        <end position="439"/>
    </location>
</feature>
<evidence type="ECO:0000256" key="6">
    <source>
        <dbReference type="ARBA" id="ARBA00023268"/>
    </source>
</evidence>
<dbReference type="InterPro" id="IPR049490">
    <property type="entry name" value="C883_1060-like_KR_N"/>
</dbReference>
<dbReference type="InterPro" id="IPR014030">
    <property type="entry name" value="Ketoacyl_synth_N"/>
</dbReference>
<dbReference type="SUPFAM" id="SSF53901">
    <property type="entry name" value="Thiolase-like"/>
    <property type="match status" value="1"/>
</dbReference>
<keyword evidence="10" id="KW-1185">Reference proteome</keyword>
<dbReference type="FunFam" id="1.10.1200.10:FF:000016">
    <property type="entry name" value="Non-ribosomal peptide synthase"/>
    <property type="match status" value="1"/>
</dbReference>
<dbReference type="Pfam" id="PF02801">
    <property type="entry name" value="Ketoacyl-synt_C"/>
    <property type="match status" value="1"/>
</dbReference>
<keyword evidence="3" id="KW-0808">Transferase</keyword>
<dbReference type="InterPro" id="IPR036291">
    <property type="entry name" value="NAD(P)-bd_dom_sf"/>
</dbReference>
<dbReference type="PROSITE" id="PS50075">
    <property type="entry name" value="CARRIER"/>
    <property type="match status" value="1"/>
</dbReference>
<dbReference type="InterPro" id="IPR009081">
    <property type="entry name" value="PP-bd_ACP"/>
</dbReference>
<dbReference type="Gene3D" id="3.30.70.3290">
    <property type="match status" value="1"/>
</dbReference>
<dbReference type="InterPro" id="IPR020841">
    <property type="entry name" value="PKS_Beta-ketoAc_synthase_dom"/>
</dbReference>
<keyword evidence="4" id="KW-0276">Fatty acid metabolism</keyword>
<evidence type="ECO:0000256" key="1">
    <source>
        <dbReference type="ARBA" id="ARBA00022450"/>
    </source>
</evidence>
<dbReference type="InterPro" id="IPR050091">
    <property type="entry name" value="PKS_NRPS_Biosynth_Enz"/>
</dbReference>
<evidence type="ECO:0000259" key="8">
    <source>
        <dbReference type="PROSITE" id="PS52004"/>
    </source>
</evidence>
<name>A0A3A8KYL1_9BACT</name>
<keyword evidence="2" id="KW-0597">Phosphoprotein</keyword>
<dbReference type="InterPro" id="IPR016035">
    <property type="entry name" value="Acyl_Trfase/lysoPLipase"/>
</dbReference>
<dbReference type="PROSITE" id="PS00012">
    <property type="entry name" value="PHOSPHOPANTETHEINE"/>
    <property type="match status" value="1"/>
</dbReference>
<gene>
    <name evidence="9" type="ORF">D7X32_02205</name>
</gene>
<dbReference type="InterPro" id="IPR016036">
    <property type="entry name" value="Malonyl_transacylase_ACP-bd"/>
</dbReference>
<dbReference type="InterPro" id="IPR006162">
    <property type="entry name" value="Ppantetheine_attach_site"/>
</dbReference>
<keyword evidence="1" id="KW-0596">Phosphopantetheine</keyword>
<dbReference type="Pfam" id="PF00698">
    <property type="entry name" value="Acyl_transf_1"/>
    <property type="match status" value="1"/>
</dbReference>
<dbReference type="InterPro" id="IPR029058">
    <property type="entry name" value="AB_hydrolase_fold"/>
</dbReference>
<dbReference type="Gene3D" id="3.40.50.720">
    <property type="entry name" value="NAD(P)-binding Rossmann-like Domain"/>
    <property type="match status" value="1"/>
</dbReference>
<dbReference type="Pfam" id="PF22621">
    <property type="entry name" value="CurL-like_PKS_C"/>
    <property type="match status" value="1"/>
</dbReference>
<evidence type="ECO:0000256" key="3">
    <source>
        <dbReference type="ARBA" id="ARBA00022679"/>
    </source>
</evidence>
<evidence type="ECO:0000259" key="7">
    <source>
        <dbReference type="PROSITE" id="PS50075"/>
    </source>
</evidence>
<dbReference type="GO" id="GO:0031177">
    <property type="term" value="F:phosphopantetheine binding"/>
    <property type="evidence" value="ECO:0007669"/>
    <property type="project" value="InterPro"/>
</dbReference>
<dbReference type="SUPFAM" id="SSF47336">
    <property type="entry name" value="ACP-like"/>
    <property type="match status" value="1"/>
</dbReference>
<dbReference type="Gene3D" id="3.40.366.10">
    <property type="entry name" value="Malonyl-Coenzyme A Acyl Carrier Protein, domain 2"/>
    <property type="match status" value="1"/>
</dbReference>
<dbReference type="InterPro" id="IPR001227">
    <property type="entry name" value="Ac_transferase_dom_sf"/>
</dbReference>
<keyword evidence="6" id="KW-0511">Multifunctional enzyme</keyword>
<dbReference type="Gene3D" id="3.40.47.10">
    <property type="match status" value="1"/>
</dbReference>
<dbReference type="SMART" id="SM00822">
    <property type="entry name" value="PKS_KR"/>
    <property type="match status" value="1"/>
</dbReference>
<dbReference type="CDD" id="cd08953">
    <property type="entry name" value="KR_2_SDR_x"/>
    <property type="match status" value="1"/>
</dbReference>
<dbReference type="GO" id="GO:0004315">
    <property type="term" value="F:3-oxoacyl-[acyl-carrier-protein] synthase activity"/>
    <property type="evidence" value="ECO:0007669"/>
    <property type="project" value="InterPro"/>
</dbReference>
<keyword evidence="5" id="KW-0443">Lipid metabolism</keyword>
<dbReference type="InterPro" id="IPR036736">
    <property type="entry name" value="ACP-like_sf"/>
</dbReference>